<dbReference type="Pfam" id="PF08352">
    <property type="entry name" value="oligo_HPY"/>
    <property type="match status" value="1"/>
</dbReference>
<dbReference type="NCBIfam" id="TIGR01727">
    <property type="entry name" value="oligo_HPY"/>
    <property type="match status" value="1"/>
</dbReference>
<dbReference type="CDD" id="cd03257">
    <property type="entry name" value="ABC_NikE_OppD_transporters"/>
    <property type="match status" value="1"/>
</dbReference>
<dbReference type="RefSeq" id="WP_343808359.1">
    <property type="nucleotide sequence ID" value="NZ_BAAADE010000019.1"/>
</dbReference>
<accession>A0ABP3RXD4</accession>
<dbReference type="InterPro" id="IPR003439">
    <property type="entry name" value="ABC_transporter-like_ATP-bd"/>
</dbReference>
<keyword evidence="7 14" id="KW-0067">ATP-binding</keyword>
<evidence type="ECO:0000256" key="8">
    <source>
        <dbReference type="ARBA" id="ARBA00022856"/>
    </source>
</evidence>
<evidence type="ECO:0000256" key="12">
    <source>
        <dbReference type="ARBA" id="ARBA00025070"/>
    </source>
</evidence>
<keyword evidence="4" id="KW-1003">Cell membrane</keyword>
<dbReference type="InterPro" id="IPR050319">
    <property type="entry name" value="ABC_transp_ATP-bind"/>
</dbReference>
<dbReference type="PROSITE" id="PS00211">
    <property type="entry name" value="ABC_TRANSPORTER_1"/>
    <property type="match status" value="1"/>
</dbReference>
<proteinExistence type="inferred from homology"/>
<dbReference type="PANTHER" id="PTHR43776:SF7">
    <property type="entry name" value="D,D-DIPEPTIDE TRANSPORT ATP-BINDING PROTEIN DDPF-RELATED"/>
    <property type="match status" value="1"/>
</dbReference>
<dbReference type="InterPro" id="IPR003593">
    <property type="entry name" value="AAA+_ATPase"/>
</dbReference>
<protein>
    <submittedName>
        <fullName evidence="14">Dipeptide ABC transporter ATP-binding protein</fullName>
    </submittedName>
</protein>
<dbReference type="SUPFAM" id="SSF52540">
    <property type="entry name" value="P-loop containing nucleoside triphosphate hydrolases"/>
    <property type="match status" value="1"/>
</dbReference>
<dbReference type="InterPro" id="IPR017871">
    <property type="entry name" value="ABC_transporter-like_CS"/>
</dbReference>
<comment type="caution">
    <text evidence="14">The sequence shown here is derived from an EMBL/GenBank/DDBJ whole genome shotgun (WGS) entry which is preliminary data.</text>
</comment>
<dbReference type="PROSITE" id="PS50893">
    <property type="entry name" value="ABC_TRANSPORTER_2"/>
    <property type="match status" value="1"/>
</dbReference>
<organism evidence="14 15">
    <name type="scientific">Paenochrobactrum glaciei</name>
    <dbReference type="NCBI Taxonomy" id="486407"/>
    <lineage>
        <taxon>Bacteria</taxon>
        <taxon>Pseudomonadati</taxon>
        <taxon>Pseudomonadota</taxon>
        <taxon>Alphaproteobacteria</taxon>
        <taxon>Hyphomicrobiales</taxon>
        <taxon>Brucellaceae</taxon>
        <taxon>Paenochrobactrum</taxon>
    </lineage>
</organism>
<feature type="domain" description="ABC transporter" evidence="13">
    <location>
        <begin position="7"/>
        <end position="258"/>
    </location>
</feature>
<dbReference type="InterPro" id="IPR013563">
    <property type="entry name" value="Oligopep_ABC_C"/>
</dbReference>
<comment type="function">
    <text evidence="12">Probably part of an ABC transporter complex that could be involved in peptide import. Probably responsible for energy coupling to the transport system.</text>
</comment>
<dbReference type="EMBL" id="BAAADE010000019">
    <property type="protein sequence ID" value="GAA0615759.1"/>
    <property type="molecule type" value="Genomic_DNA"/>
</dbReference>
<dbReference type="InterPro" id="IPR027417">
    <property type="entry name" value="P-loop_NTPase"/>
</dbReference>
<comment type="similarity">
    <text evidence="2">Belongs to the ABC transporter superfamily.</text>
</comment>
<evidence type="ECO:0000256" key="6">
    <source>
        <dbReference type="ARBA" id="ARBA00022741"/>
    </source>
</evidence>
<evidence type="ECO:0000256" key="4">
    <source>
        <dbReference type="ARBA" id="ARBA00022475"/>
    </source>
</evidence>
<evidence type="ECO:0000256" key="3">
    <source>
        <dbReference type="ARBA" id="ARBA00022448"/>
    </source>
</evidence>
<evidence type="ECO:0000256" key="11">
    <source>
        <dbReference type="ARBA" id="ARBA00023136"/>
    </source>
</evidence>
<dbReference type="Gene3D" id="3.40.50.300">
    <property type="entry name" value="P-loop containing nucleotide triphosphate hydrolases"/>
    <property type="match status" value="1"/>
</dbReference>
<keyword evidence="6" id="KW-0547">Nucleotide-binding</keyword>
<dbReference type="Pfam" id="PF00005">
    <property type="entry name" value="ABC_tran"/>
    <property type="match status" value="1"/>
</dbReference>
<sequence length="324" mass="35894">MTSEPLLHVKNLVRNFDIKTGLLRRTTDKVHAVDNVSFDIQAGETLGLVGESGSGKSTTGRCVLRLIEPTSGEVRFNGQDVTALDARELIALRRDMQIIFQDPYASLNSRMTVGAAIGEALVIHNLVKNKKDLQDRVIDLLETVGLNASHLKRYPHEFSGGQRQRVGIARALAVSPKLIVCDEAVSALDVSVQAQIINLLGDLQEKFGLSYLFIAHDLSVVEHISQRVAVMYLGRIVEMAPARELYQRPLHPYTEALLSAVPVPDPRVAKNHQRLQGEVPNPINPPTGCHFHPRCPVRKAVCSEKRPEFKQTSNGHWVACHLHD</sequence>
<name>A0ABP3RXD4_9HYPH</name>
<keyword evidence="5" id="KW-0997">Cell inner membrane</keyword>
<keyword evidence="9" id="KW-0653">Protein transport</keyword>
<dbReference type="PANTHER" id="PTHR43776">
    <property type="entry name" value="TRANSPORT ATP-BINDING PROTEIN"/>
    <property type="match status" value="1"/>
</dbReference>
<evidence type="ECO:0000259" key="13">
    <source>
        <dbReference type="PROSITE" id="PS50893"/>
    </source>
</evidence>
<evidence type="ECO:0000256" key="5">
    <source>
        <dbReference type="ARBA" id="ARBA00022519"/>
    </source>
</evidence>
<dbReference type="Proteomes" id="UP001424441">
    <property type="component" value="Unassembled WGS sequence"/>
</dbReference>
<dbReference type="SMART" id="SM00382">
    <property type="entry name" value="AAA"/>
    <property type="match status" value="1"/>
</dbReference>
<keyword evidence="11" id="KW-0472">Membrane</keyword>
<keyword evidence="15" id="KW-1185">Reference proteome</keyword>
<comment type="subcellular location">
    <subcellularLocation>
        <location evidence="1">Cell inner membrane</location>
        <topology evidence="1">Peripheral membrane protein</topology>
    </subcellularLocation>
</comment>
<evidence type="ECO:0000313" key="14">
    <source>
        <dbReference type="EMBL" id="GAA0615759.1"/>
    </source>
</evidence>
<keyword evidence="10" id="KW-1278">Translocase</keyword>
<keyword evidence="3" id="KW-0813">Transport</keyword>
<evidence type="ECO:0000256" key="1">
    <source>
        <dbReference type="ARBA" id="ARBA00004417"/>
    </source>
</evidence>
<reference evidence="15" key="1">
    <citation type="journal article" date="2019" name="Int. J. Syst. Evol. Microbiol.">
        <title>The Global Catalogue of Microorganisms (GCM) 10K type strain sequencing project: providing services to taxonomists for standard genome sequencing and annotation.</title>
        <authorList>
            <consortium name="The Broad Institute Genomics Platform"/>
            <consortium name="The Broad Institute Genome Sequencing Center for Infectious Disease"/>
            <person name="Wu L."/>
            <person name="Ma J."/>
        </authorList>
    </citation>
    <scope>NUCLEOTIDE SEQUENCE [LARGE SCALE GENOMIC DNA]</scope>
    <source>
        <strain evidence="15">JCM 15115</strain>
    </source>
</reference>
<evidence type="ECO:0000256" key="10">
    <source>
        <dbReference type="ARBA" id="ARBA00022967"/>
    </source>
</evidence>
<evidence type="ECO:0000256" key="7">
    <source>
        <dbReference type="ARBA" id="ARBA00022840"/>
    </source>
</evidence>
<evidence type="ECO:0000256" key="2">
    <source>
        <dbReference type="ARBA" id="ARBA00005417"/>
    </source>
</evidence>
<dbReference type="GO" id="GO:0005524">
    <property type="term" value="F:ATP binding"/>
    <property type="evidence" value="ECO:0007669"/>
    <property type="project" value="UniProtKB-KW"/>
</dbReference>
<gene>
    <name evidence="14" type="ORF">GCM10008943_33400</name>
</gene>
<evidence type="ECO:0000313" key="15">
    <source>
        <dbReference type="Proteomes" id="UP001424441"/>
    </source>
</evidence>
<evidence type="ECO:0000256" key="9">
    <source>
        <dbReference type="ARBA" id="ARBA00022927"/>
    </source>
</evidence>
<keyword evidence="8" id="KW-0571">Peptide transport</keyword>